<organism evidence="1 2">
    <name type="scientific">Vibrio nigripulchritudo</name>
    <dbReference type="NCBI Taxonomy" id="28173"/>
    <lineage>
        <taxon>Bacteria</taxon>
        <taxon>Pseudomonadati</taxon>
        <taxon>Pseudomonadota</taxon>
        <taxon>Gammaproteobacteria</taxon>
        <taxon>Vibrionales</taxon>
        <taxon>Vibrionaceae</taxon>
        <taxon>Vibrio</taxon>
    </lineage>
</organism>
<protein>
    <submittedName>
        <fullName evidence="1">Uncharacterized protein</fullName>
    </submittedName>
</protein>
<sequence>MPIYQPELELLMRGLNIEKKTLQEQTAEQ</sequence>
<accession>U4KIZ8</accession>
<reference evidence="1 2" key="1">
    <citation type="journal article" date="2013" name="ISME J.">
        <title>Comparative genomics of pathogenic lineages of Vibrio nigripulchritudo identifies virulence-associated traits.</title>
        <authorList>
            <person name="Goudenege D."/>
            <person name="Labreuche Y."/>
            <person name="Krin E."/>
            <person name="Ansquer D."/>
            <person name="Mangenot S."/>
            <person name="Calteau A."/>
            <person name="Medigue C."/>
            <person name="Mazel D."/>
            <person name="Polz M.F."/>
            <person name="Le Roux F."/>
        </authorList>
    </citation>
    <scope>NUCLEOTIDE SEQUENCE [LARGE SCALE GENOMIC DNA]</scope>
    <source>
        <strain evidence="2">SnF1</strain>
    </source>
</reference>
<gene>
    <name evidence="1" type="ORF">VIBNI_B1833</name>
</gene>
<dbReference type="AlphaFoldDB" id="U4KIZ8"/>
<keyword evidence="2" id="KW-1185">Reference proteome</keyword>
<evidence type="ECO:0000313" key="2">
    <source>
        <dbReference type="Proteomes" id="UP000016895"/>
    </source>
</evidence>
<evidence type="ECO:0000313" key="1">
    <source>
        <dbReference type="EMBL" id="CCO61555.1"/>
    </source>
</evidence>
<name>U4KIZ8_9VIBR</name>
<proteinExistence type="predicted"/>
<dbReference type="Proteomes" id="UP000016895">
    <property type="component" value="Chromosome 2"/>
</dbReference>
<dbReference type="EMBL" id="FO203527">
    <property type="protein sequence ID" value="CCO61555.1"/>
    <property type="molecule type" value="Genomic_DNA"/>
</dbReference>
<dbReference type="KEGG" id="vni:VIBNI_B1833"/>